<evidence type="ECO:0000313" key="2">
    <source>
        <dbReference type="Proteomes" id="UP000479000"/>
    </source>
</evidence>
<dbReference type="Proteomes" id="UP000479000">
    <property type="component" value="Unassembled WGS sequence"/>
</dbReference>
<protein>
    <submittedName>
        <fullName evidence="1">Uncharacterized protein</fullName>
    </submittedName>
</protein>
<organism evidence="1 2">
    <name type="scientific">Nesidiocoris tenuis</name>
    <dbReference type="NCBI Taxonomy" id="355587"/>
    <lineage>
        <taxon>Eukaryota</taxon>
        <taxon>Metazoa</taxon>
        <taxon>Ecdysozoa</taxon>
        <taxon>Arthropoda</taxon>
        <taxon>Hexapoda</taxon>
        <taxon>Insecta</taxon>
        <taxon>Pterygota</taxon>
        <taxon>Neoptera</taxon>
        <taxon>Paraneoptera</taxon>
        <taxon>Hemiptera</taxon>
        <taxon>Heteroptera</taxon>
        <taxon>Panheteroptera</taxon>
        <taxon>Cimicomorpha</taxon>
        <taxon>Miridae</taxon>
        <taxon>Dicyphina</taxon>
        <taxon>Nesidiocoris</taxon>
    </lineage>
</organism>
<accession>A0A6H5FYE9</accession>
<evidence type="ECO:0000313" key="1">
    <source>
        <dbReference type="EMBL" id="CAA9995120.1"/>
    </source>
</evidence>
<sequence>MIMVYDFWFYWYRSMFVHVDNLTRRSSSFSSYVPSPFLASFKIAIVSFLTFLINQCKTHGKSRPISKKLHEHVAAHFCASPPGESAKLTLKILYNSVIGALFNDQEEAFNITKSMAKILLLTSLGILQFFKNDDSSYNEFKTKTFIEDSMAYPGILVSYKGGGEFSSYVPNITYYNRAIVCEEGAKRGTLNSNYPLGSLYPAETDFPPFSLPPLRGHSLRFLDYQSSHRNGIRILSSLSPLRRFAGLPPNE</sequence>
<keyword evidence="2" id="KW-1185">Reference proteome</keyword>
<reference evidence="1 2" key="1">
    <citation type="submission" date="2020-02" db="EMBL/GenBank/DDBJ databases">
        <authorList>
            <person name="Ferguson B K."/>
        </authorList>
    </citation>
    <scope>NUCLEOTIDE SEQUENCE [LARGE SCALE GENOMIC DNA]</scope>
</reference>
<dbReference type="EMBL" id="CADCXU010003081">
    <property type="protein sequence ID" value="CAA9995120.1"/>
    <property type="molecule type" value="Genomic_DNA"/>
</dbReference>
<gene>
    <name evidence="1" type="ORF">NTEN_LOCUS1911</name>
</gene>
<name>A0A6H5FYE9_9HEMI</name>
<dbReference type="AlphaFoldDB" id="A0A6H5FYE9"/>
<proteinExistence type="predicted"/>